<dbReference type="NCBIfam" id="TIGR03473">
    <property type="entry name" value="HpnK"/>
    <property type="match status" value="1"/>
</dbReference>
<dbReference type="EMBL" id="QYBB01000005">
    <property type="protein sequence ID" value="RYC32740.1"/>
    <property type="molecule type" value="Genomic_DNA"/>
</dbReference>
<dbReference type="PANTHER" id="PTHR31609:SF1">
    <property type="entry name" value="CARBOHYDRATE DEACETYLASE"/>
    <property type="match status" value="1"/>
</dbReference>
<comment type="caution">
    <text evidence="6">The sequence shown here is derived from an EMBL/GenBank/DDBJ whole genome shotgun (WGS) entry which is preliminary data.</text>
</comment>
<dbReference type="GO" id="GO:0046872">
    <property type="term" value="F:metal ion binding"/>
    <property type="evidence" value="ECO:0007669"/>
    <property type="project" value="UniProtKB-KW"/>
</dbReference>
<accession>A0A4Q2U8C9</accession>
<dbReference type="SUPFAM" id="SSF88713">
    <property type="entry name" value="Glycoside hydrolase/deacetylase"/>
    <property type="match status" value="1"/>
</dbReference>
<keyword evidence="4" id="KW-0460">Magnesium</keyword>
<name>A0A4Q2U8C9_9HYPH</name>
<dbReference type="InterPro" id="IPR011330">
    <property type="entry name" value="Glyco_hydro/deAcase_b/a-brl"/>
</dbReference>
<dbReference type="AlphaFoldDB" id="A0A4Q2U8C9"/>
<dbReference type="OrthoDB" id="9774177at2"/>
<keyword evidence="2" id="KW-0479">Metal-binding</keyword>
<evidence type="ECO:0000256" key="1">
    <source>
        <dbReference type="ARBA" id="ARBA00001946"/>
    </source>
</evidence>
<reference evidence="6 7" key="1">
    <citation type="submission" date="2018-12" db="EMBL/GenBank/DDBJ databases">
        <authorList>
            <person name="Grouzdev D.S."/>
            <person name="Krutkina M.S."/>
        </authorList>
    </citation>
    <scope>NUCLEOTIDE SEQUENCE [LARGE SCALE GENOMIC DNA]</scope>
    <source>
        <strain evidence="6 7">RmlP026</strain>
    </source>
</reference>
<evidence type="ECO:0000256" key="5">
    <source>
        <dbReference type="ARBA" id="ARBA00023277"/>
    </source>
</evidence>
<proteinExistence type="predicted"/>
<evidence type="ECO:0000313" key="6">
    <source>
        <dbReference type="EMBL" id="RYC32740.1"/>
    </source>
</evidence>
<dbReference type="GO" id="GO:0016787">
    <property type="term" value="F:hydrolase activity"/>
    <property type="evidence" value="ECO:0007669"/>
    <property type="project" value="UniProtKB-KW"/>
</dbReference>
<keyword evidence="3" id="KW-0378">Hydrolase</keyword>
<dbReference type="Pfam" id="PF04794">
    <property type="entry name" value="YdjC"/>
    <property type="match status" value="1"/>
</dbReference>
<dbReference type="PANTHER" id="PTHR31609">
    <property type="entry name" value="YDJC DEACETYLASE FAMILY MEMBER"/>
    <property type="match status" value="1"/>
</dbReference>
<sequence>MPKRLIVTADDFGLSSQVNAAVERAHRDGILTAASLMVAAPAAAEAVDLARRLPRLRVGLHLALVECRPALPPSEVPDLVGPDGWFRRDTARFGAELFFSPRMRRQLAREVDAQFAAYAATGLPLDHVDAHQHFHLHPTVASLMIRVGRRHGMRSVRIPAEPAGIVRAVEPGSPRALPAITAPWTRLLGLRLRAAGCAVPDQVFGLSWTGAVTEERLVGLLDRLPAGTTEIYTHPALDGAYPGAAPGYRYRDELDALVSPRVIAAARRSGATPCGYGDLV</sequence>
<reference evidence="6 7" key="2">
    <citation type="submission" date="2019-02" db="EMBL/GenBank/DDBJ databases">
        <title>'Lichenibacterium ramalinii' gen. nov. sp. nov., 'Lichenibacterium minor' gen. nov. sp. nov.</title>
        <authorList>
            <person name="Pankratov T."/>
        </authorList>
    </citation>
    <scope>NUCLEOTIDE SEQUENCE [LARGE SCALE GENOMIC DNA]</scope>
    <source>
        <strain evidence="6 7">RmlP026</strain>
    </source>
</reference>
<keyword evidence="5" id="KW-0119">Carbohydrate metabolism</keyword>
<dbReference type="InterPro" id="IPR017836">
    <property type="entry name" value="Hopanoid_biosynth-assoc_HpnK"/>
</dbReference>
<evidence type="ECO:0000256" key="3">
    <source>
        <dbReference type="ARBA" id="ARBA00022801"/>
    </source>
</evidence>
<evidence type="ECO:0000256" key="4">
    <source>
        <dbReference type="ARBA" id="ARBA00022842"/>
    </source>
</evidence>
<dbReference type="CDD" id="cd10804">
    <property type="entry name" value="YdjC_HpnK_like"/>
    <property type="match status" value="1"/>
</dbReference>
<keyword evidence="7" id="KW-1185">Reference proteome</keyword>
<comment type="cofactor">
    <cofactor evidence="1">
        <name>Mg(2+)</name>
        <dbReference type="ChEBI" id="CHEBI:18420"/>
    </cofactor>
</comment>
<organism evidence="6 7">
    <name type="scientific">Lichenibacterium minor</name>
    <dbReference type="NCBI Taxonomy" id="2316528"/>
    <lineage>
        <taxon>Bacteria</taxon>
        <taxon>Pseudomonadati</taxon>
        <taxon>Pseudomonadota</taxon>
        <taxon>Alphaproteobacteria</taxon>
        <taxon>Hyphomicrobiales</taxon>
        <taxon>Lichenihabitantaceae</taxon>
        <taxon>Lichenibacterium</taxon>
    </lineage>
</organism>
<evidence type="ECO:0000256" key="2">
    <source>
        <dbReference type="ARBA" id="ARBA00022723"/>
    </source>
</evidence>
<gene>
    <name evidence="6" type="ORF">D3273_06535</name>
</gene>
<dbReference type="GO" id="GO:0005975">
    <property type="term" value="P:carbohydrate metabolic process"/>
    <property type="evidence" value="ECO:0007669"/>
    <property type="project" value="InterPro"/>
</dbReference>
<dbReference type="GO" id="GO:0019213">
    <property type="term" value="F:deacetylase activity"/>
    <property type="evidence" value="ECO:0007669"/>
    <property type="project" value="TreeGrafter"/>
</dbReference>
<evidence type="ECO:0000313" key="7">
    <source>
        <dbReference type="Proteomes" id="UP000290759"/>
    </source>
</evidence>
<dbReference type="RefSeq" id="WP_129224723.1">
    <property type="nucleotide sequence ID" value="NZ_QYBB01000005.1"/>
</dbReference>
<dbReference type="Gene3D" id="3.20.20.370">
    <property type="entry name" value="Glycoside hydrolase/deacetylase"/>
    <property type="match status" value="1"/>
</dbReference>
<protein>
    <submittedName>
        <fullName evidence="6">ChbG/HpnK family deacetylase</fullName>
    </submittedName>
</protein>
<dbReference type="InterPro" id="IPR006879">
    <property type="entry name" value="YdjC-like"/>
</dbReference>
<dbReference type="Proteomes" id="UP000290759">
    <property type="component" value="Unassembled WGS sequence"/>
</dbReference>